<dbReference type="Pfam" id="PF01232">
    <property type="entry name" value="Mannitol_dh"/>
    <property type="match status" value="1"/>
</dbReference>
<dbReference type="AlphaFoldDB" id="E6UCF4"/>
<dbReference type="InterPro" id="IPR013328">
    <property type="entry name" value="6PGD_dom2"/>
</dbReference>
<gene>
    <name evidence="5" type="ordered locus">Rumal_0189</name>
</gene>
<dbReference type="eggNOG" id="COG0246">
    <property type="taxonomic scope" value="Bacteria"/>
</dbReference>
<dbReference type="SUPFAM" id="SSF51735">
    <property type="entry name" value="NAD(P)-binding Rossmann-fold domains"/>
    <property type="match status" value="1"/>
</dbReference>
<dbReference type="InterPro" id="IPR050988">
    <property type="entry name" value="Mannitol_DH/Oxidoreductase"/>
</dbReference>
<dbReference type="RefSeq" id="WP_013496938.1">
    <property type="nucleotide sequence ID" value="NC_014833.1"/>
</dbReference>
<evidence type="ECO:0000313" key="5">
    <source>
        <dbReference type="EMBL" id="ADU20746.1"/>
    </source>
</evidence>
<evidence type="ECO:0000259" key="3">
    <source>
        <dbReference type="Pfam" id="PF01232"/>
    </source>
</evidence>
<dbReference type="HOGENOM" id="CLU_037833_0_0_9"/>
<dbReference type="EMBL" id="CP002403">
    <property type="protein sequence ID" value="ADU20746.1"/>
    <property type="molecule type" value="Genomic_DNA"/>
</dbReference>
<reference evidence="5 6" key="1">
    <citation type="journal article" date="2011" name="J. Bacteriol.">
        <title>Complete genome of the cellulolytic ruminal bacterium Ruminococcus albus 7.</title>
        <authorList>
            <person name="Suen G."/>
            <person name="Stevenson D.M."/>
            <person name="Bruce D.C."/>
            <person name="Chertkov O."/>
            <person name="Copeland A."/>
            <person name="Cheng J.F."/>
            <person name="Detter C."/>
            <person name="Detter J.C."/>
            <person name="Goodwin L.A."/>
            <person name="Han C.S."/>
            <person name="Hauser L.J."/>
            <person name="Ivanova N.N."/>
            <person name="Kyrpides N.C."/>
            <person name="Land M.L."/>
            <person name="Lapidus A."/>
            <person name="Lucas S."/>
            <person name="Ovchinnikova G."/>
            <person name="Pitluck S."/>
            <person name="Tapia R."/>
            <person name="Woyke T."/>
            <person name="Boyum J."/>
            <person name="Mead D."/>
            <person name="Weimer P.J."/>
        </authorList>
    </citation>
    <scope>NUCLEOTIDE SEQUENCE [LARGE SCALE GENOMIC DNA]</scope>
    <source>
        <strain evidence="6">ATCC 27210 / DSM 20455 / JCM 14654 / NCDO 2250 / 7</strain>
    </source>
</reference>
<dbReference type="Pfam" id="PF08125">
    <property type="entry name" value="Mannitol_dh_C"/>
    <property type="match status" value="1"/>
</dbReference>
<dbReference type="InterPro" id="IPR013131">
    <property type="entry name" value="Mannitol_DH_N"/>
</dbReference>
<dbReference type="SUPFAM" id="SSF48179">
    <property type="entry name" value="6-phosphogluconate dehydrogenase C-terminal domain-like"/>
    <property type="match status" value="1"/>
</dbReference>
<evidence type="ECO:0000256" key="1">
    <source>
        <dbReference type="ARBA" id="ARBA00023002"/>
    </source>
</evidence>
<dbReference type="PANTHER" id="PTHR43362">
    <property type="entry name" value="MANNITOL DEHYDROGENASE DSF1-RELATED"/>
    <property type="match status" value="1"/>
</dbReference>
<name>E6UCF4_RUMA7</name>
<dbReference type="KEGG" id="ral:Rumal_0189"/>
<evidence type="ECO:0000259" key="4">
    <source>
        <dbReference type="Pfam" id="PF08125"/>
    </source>
</evidence>
<dbReference type="InterPro" id="IPR036291">
    <property type="entry name" value="NAD(P)-bd_dom_sf"/>
</dbReference>
<accession>E6UCF4</accession>
<sequence length="534" mass="59045">MKLSTESIVNNKQAWEDKGFIMPGYDTEAVKKRTLDHPAWIHFGGGNIFRGYIACLQDELIKKGEAESGIITVDSFNTETIEKIYDPFDDLVLLVGLRAQGDRYLRVIGSIGGALCAKGEGFGQLKKYAESSSLQMISFTITEKGYAVKDMNGDVFPFVKEDISAGPEGSLNSAMAVIAAMLYFRFIAGEKPLALVSMDNCSRNGDKLRAGVMFIACAWAENGLVSQDFITYLESGKVSFPWSMIDKITPRPDSGICDELTAMGIEGMQPVRTARGTYIAPFVNAEMPQYLVIEDDFPNGRPPLEKAGVYLTDRVTVDRAEKMKVMTCLNPLHTALAIFGCLLGHKKIAEEMEDTDLRKLVYRLGYNEGLPVVVDPGIIRPEDFLREVLEERLPNGNLPDTPQRIATDTSQKLAIRFGETIKAYEEKGDTSTLELIPLVIAAWFRYLTGTDDNGEAMELSSDPMLEYMQKTVRKEWYGNVCDGIKVREVLKNSTLFGTDLVNAGLADKIISYLDKMLAGKGAVRKTLSEAVGKD</sequence>
<dbReference type="OrthoDB" id="271711at2"/>
<comment type="catalytic activity">
    <reaction evidence="2">
        <text>D-mannitol 1-phosphate + NAD(+) = beta-D-fructose 6-phosphate + NADH + H(+)</text>
        <dbReference type="Rhea" id="RHEA:19661"/>
        <dbReference type="ChEBI" id="CHEBI:15378"/>
        <dbReference type="ChEBI" id="CHEBI:57540"/>
        <dbReference type="ChEBI" id="CHEBI:57634"/>
        <dbReference type="ChEBI" id="CHEBI:57945"/>
        <dbReference type="ChEBI" id="CHEBI:61381"/>
        <dbReference type="EC" id="1.1.1.17"/>
    </reaction>
</comment>
<organism evidence="5 6">
    <name type="scientific">Ruminococcus albus (strain ATCC 27210 / DSM 20455 / JCM 14654 / NCDO 2250 / 7)</name>
    <dbReference type="NCBI Taxonomy" id="697329"/>
    <lineage>
        <taxon>Bacteria</taxon>
        <taxon>Bacillati</taxon>
        <taxon>Bacillota</taxon>
        <taxon>Clostridia</taxon>
        <taxon>Eubacteriales</taxon>
        <taxon>Oscillospiraceae</taxon>
        <taxon>Ruminococcus</taxon>
    </lineage>
</organism>
<feature type="domain" description="Mannitol dehydrogenase C-terminal" evidence="4">
    <location>
        <begin position="321"/>
        <end position="515"/>
    </location>
</feature>
<evidence type="ECO:0000313" key="6">
    <source>
        <dbReference type="Proteomes" id="UP000006919"/>
    </source>
</evidence>
<dbReference type="PANTHER" id="PTHR43362:SF1">
    <property type="entry name" value="MANNITOL DEHYDROGENASE 2-RELATED"/>
    <property type="match status" value="1"/>
</dbReference>
<keyword evidence="1" id="KW-0560">Oxidoreductase</keyword>
<feature type="domain" description="Mannitol dehydrogenase N-terminal" evidence="3">
    <location>
        <begin position="41"/>
        <end position="305"/>
    </location>
</feature>
<dbReference type="Proteomes" id="UP000006919">
    <property type="component" value="Chromosome"/>
</dbReference>
<dbReference type="GO" id="GO:0008926">
    <property type="term" value="F:mannitol-1-phosphate 5-dehydrogenase activity"/>
    <property type="evidence" value="ECO:0007669"/>
    <property type="project" value="UniProtKB-EC"/>
</dbReference>
<dbReference type="Gene3D" id="1.10.1040.10">
    <property type="entry name" value="N-(1-d-carboxylethyl)-l-norvaline Dehydrogenase, domain 2"/>
    <property type="match status" value="1"/>
</dbReference>
<protein>
    <submittedName>
        <fullName evidence="5">Mannitol dehydrogenase domain</fullName>
    </submittedName>
</protein>
<evidence type="ECO:0000256" key="2">
    <source>
        <dbReference type="ARBA" id="ARBA00048615"/>
    </source>
</evidence>
<dbReference type="STRING" id="697329.Rumal_0189"/>
<proteinExistence type="predicted"/>
<dbReference type="InterPro" id="IPR013118">
    <property type="entry name" value="Mannitol_DH_C"/>
</dbReference>
<dbReference type="InterPro" id="IPR008927">
    <property type="entry name" value="6-PGluconate_DH-like_C_sf"/>
</dbReference>
<dbReference type="Gene3D" id="3.40.50.720">
    <property type="entry name" value="NAD(P)-binding Rossmann-like Domain"/>
    <property type="match status" value="1"/>
</dbReference>